<comment type="caution">
    <text evidence="3">The sequence shown here is derived from an EMBL/GenBank/DDBJ whole genome shotgun (WGS) entry which is preliminary data.</text>
</comment>
<name>A0A258HHB6_9CAUL</name>
<dbReference type="Proteomes" id="UP000216147">
    <property type="component" value="Unassembled WGS sequence"/>
</dbReference>
<dbReference type="EMBL" id="NCEQ01000008">
    <property type="protein sequence ID" value="OYX56380.1"/>
    <property type="molecule type" value="Genomic_DNA"/>
</dbReference>
<accession>A0A258HHB6</accession>
<reference evidence="3" key="1">
    <citation type="submission" date="2017-03" db="EMBL/GenBank/DDBJ databases">
        <title>Lifting the veil on microbial sulfur biogeochemistry in mining wastewaters.</title>
        <authorList>
            <person name="Kantor R.S."/>
            <person name="Colenbrander Nelson T."/>
            <person name="Marshall S."/>
            <person name="Bennett D."/>
            <person name="Apte S."/>
            <person name="Camacho D."/>
            <person name="Thomas B.C."/>
            <person name="Warren L.A."/>
            <person name="Banfield J.F."/>
        </authorList>
    </citation>
    <scope>NUCLEOTIDE SEQUENCE [LARGE SCALE GENOMIC DNA]</scope>
    <source>
        <strain evidence="3">32-68-21</strain>
    </source>
</reference>
<gene>
    <name evidence="3" type="ORF">B7Y86_10440</name>
</gene>
<evidence type="ECO:0000259" key="2">
    <source>
        <dbReference type="Pfam" id="PF08242"/>
    </source>
</evidence>
<sequence length="301" mass="33751">MRPDGLPRPGRPLRSRSGQPQDDLGPAHPLRRGRPDRDRARGRLPQLRGGRLHQGPAGRDDPGRGLSRGPCGRGLTMSSNVYEDDTIVANEIAGGRHRELIGGLWDEMGPHQMAFLKGQGLQPHHRLMDIGCGALRLGTLAVDYLDAGRYFGSDISESLMRTGYDLELSEEGRSKTPWSHFRASPDFDLPDTDSPVDFAIAQSVFTHLPLNHLRRCLARLAPKMAPGGRFFVTYFECRPDQNLFDTLVQPGGIVRTRDTLDPFHYRLDDLVWAIDQAPWTFEPIGDWGHARGQMVCAYRRR</sequence>
<dbReference type="InterPro" id="IPR013217">
    <property type="entry name" value="Methyltransf_12"/>
</dbReference>
<protein>
    <recommendedName>
        <fullName evidence="2">Methyltransferase type 12 domain-containing protein</fullName>
    </recommendedName>
</protein>
<evidence type="ECO:0000256" key="1">
    <source>
        <dbReference type="SAM" id="MobiDB-lite"/>
    </source>
</evidence>
<evidence type="ECO:0000313" key="3">
    <source>
        <dbReference type="EMBL" id="OYX56380.1"/>
    </source>
</evidence>
<dbReference type="Pfam" id="PF08242">
    <property type="entry name" value="Methyltransf_12"/>
    <property type="match status" value="1"/>
</dbReference>
<feature type="domain" description="Methyltransferase type 12" evidence="2">
    <location>
        <begin position="128"/>
        <end position="230"/>
    </location>
</feature>
<proteinExistence type="predicted"/>
<dbReference type="SUPFAM" id="SSF53335">
    <property type="entry name" value="S-adenosyl-L-methionine-dependent methyltransferases"/>
    <property type="match status" value="1"/>
</dbReference>
<feature type="region of interest" description="Disordered" evidence="1">
    <location>
        <begin position="1"/>
        <end position="72"/>
    </location>
</feature>
<dbReference type="InterPro" id="IPR029063">
    <property type="entry name" value="SAM-dependent_MTases_sf"/>
</dbReference>
<dbReference type="AlphaFoldDB" id="A0A258HHB6"/>
<organism evidence="3">
    <name type="scientific">Brevundimonas subvibrioides</name>
    <dbReference type="NCBI Taxonomy" id="74313"/>
    <lineage>
        <taxon>Bacteria</taxon>
        <taxon>Pseudomonadati</taxon>
        <taxon>Pseudomonadota</taxon>
        <taxon>Alphaproteobacteria</taxon>
        <taxon>Caulobacterales</taxon>
        <taxon>Caulobacteraceae</taxon>
        <taxon>Brevundimonas</taxon>
    </lineage>
</organism>
<dbReference type="Gene3D" id="3.40.50.150">
    <property type="entry name" value="Vaccinia Virus protein VP39"/>
    <property type="match status" value="1"/>
</dbReference>
<dbReference type="CDD" id="cd02440">
    <property type="entry name" value="AdoMet_MTases"/>
    <property type="match status" value="1"/>
</dbReference>